<name>A0A0M3IZN5_ANISI</name>
<dbReference type="WBParaSite" id="ASIM_0000071801-mRNA-1">
    <property type="protein sequence ID" value="ASIM_0000071801-mRNA-1"/>
    <property type="gene ID" value="ASIM_0000071801"/>
</dbReference>
<organism evidence="3">
    <name type="scientific">Anisakis simplex</name>
    <name type="common">Herring worm</name>
    <dbReference type="NCBI Taxonomy" id="6269"/>
    <lineage>
        <taxon>Eukaryota</taxon>
        <taxon>Metazoa</taxon>
        <taxon>Ecdysozoa</taxon>
        <taxon>Nematoda</taxon>
        <taxon>Chromadorea</taxon>
        <taxon>Rhabditida</taxon>
        <taxon>Spirurina</taxon>
        <taxon>Ascaridomorpha</taxon>
        <taxon>Ascaridoidea</taxon>
        <taxon>Anisakidae</taxon>
        <taxon>Anisakis</taxon>
        <taxon>Anisakis simplex complex</taxon>
    </lineage>
</organism>
<reference evidence="1 2" key="2">
    <citation type="submission" date="2018-11" db="EMBL/GenBank/DDBJ databases">
        <authorList>
            <consortium name="Pathogen Informatics"/>
        </authorList>
    </citation>
    <scope>NUCLEOTIDE SEQUENCE [LARGE SCALE GENOMIC DNA]</scope>
</reference>
<protein>
    <submittedName>
        <fullName evidence="3">EB domain-containing protein</fullName>
    </submittedName>
</protein>
<dbReference type="Proteomes" id="UP000267096">
    <property type="component" value="Unassembled WGS sequence"/>
</dbReference>
<gene>
    <name evidence="1" type="ORF">ASIM_LOCUS618</name>
</gene>
<dbReference type="AlphaFoldDB" id="A0A0M3IZN5"/>
<sequence length="309" mass="33171">MSPKLSAVMVCFACHLHIRLHRLYQTSVVDIEMSMFVYSGQSTGVQTVSGSFNPPRAFLPLGGPGPALTPSFPPSPSSTYGPISGGNGPIYLMPGKPYNPNLRISGNRNVPSIQRYPQDEMIGGSNNMRNSICTEVCMPSCTPQCIASSPIVPVINQRPGTIIMGEPGPVIPQGAISTQGGLGPVVSQESFPFQSGPGSVIPQRPVPIQGGFGLVIPQRTVPIQGEPGVVIESDVIRIQSSTAEPNFMPNRQSGLIRPLSPIPEFVPYEIPNQPRLTQCIPSKTHIQCVCPKNYIICSNNNQLNQCCRK</sequence>
<keyword evidence="2" id="KW-1185">Reference proteome</keyword>
<evidence type="ECO:0000313" key="2">
    <source>
        <dbReference type="Proteomes" id="UP000267096"/>
    </source>
</evidence>
<evidence type="ECO:0000313" key="1">
    <source>
        <dbReference type="EMBL" id="VDK17907.1"/>
    </source>
</evidence>
<dbReference type="EMBL" id="UYRR01000454">
    <property type="protein sequence ID" value="VDK17907.1"/>
    <property type="molecule type" value="Genomic_DNA"/>
</dbReference>
<proteinExistence type="predicted"/>
<evidence type="ECO:0000313" key="3">
    <source>
        <dbReference type="WBParaSite" id="ASIM_0000071801-mRNA-1"/>
    </source>
</evidence>
<reference evidence="3" key="1">
    <citation type="submission" date="2017-02" db="UniProtKB">
        <authorList>
            <consortium name="WormBaseParasite"/>
        </authorList>
    </citation>
    <scope>IDENTIFICATION</scope>
</reference>
<accession>A0A0M3IZN5</accession>